<evidence type="ECO:0000256" key="2">
    <source>
        <dbReference type="PROSITE-ProRule" id="PRU00266"/>
    </source>
</evidence>
<keyword evidence="4" id="KW-0808">Transferase</keyword>
<dbReference type="OrthoDB" id="5961559at2759"/>
<dbReference type="InterPro" id="IPR051247">
    <property type="entry name" value="RLC_Component"/>
</dbReference>
<reference evidence="4" key="1">
    <citation type="submission" date="2021-04" db="EMBL/GenBank/DDBJ databases">
        <authorList>
            <person name="Chebbi M.A.C M."/>
        </authorList>
    </citation>
    <scope>NUCLEOTIDE SEQUENCE</scope>
</reference>
<dbReference type="Proteomes" id="UP000786811">
    <property type="component" value="Unassembled WGS sequence"/>
</dbReference>
<dbReference type="InterPro" id="IPR014720">
    <property type="entry name" value="dsRBD_dom"/>
</dbReference>
<feature type="domain" description="DRBM" evidence="3">
    <location>
        <begin position="11"/>
        <end position="78"/>
    </location>
</feature>
<gene>
    <name evidence="4" type="ORF">HICCMSTLAB_LOCUS9062</name>
</gene>
<feature type="domain" description="DRBM" evidence="3">
    <location>
        <begin position="111"/>
        <end position="179"/>
    </location>
</feature>
<dbReference type="GO" id="GO:0005737">
    <property type="term" value="C:cytoplasm"/>
    <property type="evidence" value="ECO:0007669"/>
    <property type="project" value="TreeGrafter"/>
</dbReference>
<dbReference type="CDD" id="cd19862">
    <property type="entry name" value="DSRM_PRKRA-like_rpt1"/>
    <property type="match status" value="1"/>
</dbReference>
<dbReference type="GO" id="GO:0003725">
    <property type="term" value="F:double-stranded RNA binding"/>
    <property type="evidence" value="ECO:0007669"/>
    <property type="project" value="TreeGrafter"/>
</dbReference>
<dbReference type="PANTHER" id="PTHR46205:SF3">
    <property type="entry name" value="LOQUACIOUS, ISOFORM B"/>
    <property type="match status" value="1"/>
</dbReference>
<dbReference type="Gene3D" id="3.30.160.20">
    <property type="match status" value="2"/>
</dbReference>
<dbReference type="GO" id="GO:0070920">
    <property type="term" value="P:regulation of regulatory ncRNA processing"/>
    <property type="evidence" value="ECO:0007669"/>
    <property type="project" value="TreeGrafter"/>
</dbReference>
<dbReference type="SMART" id="SM00358">
    <property type="entry name" value="DSRM"/>
    <property type="match status" value="2"/>
</dbReference>
<dbReference type="GO" id="GO:0070578">
    <property type="term" value="C:RISC-loading complex"/>
    <property type="evidence" value="ECO:0007669"/>
    <property type="project" value="TreeGrafter"/>
</dbReference>
<dbReference type="GO" id="GO:0005634">
    <property type="term" value="C:nucleus"/>
    <property type="evidence" value="ECO:0007669"/>
    <property type="project" value="TreeGrafter"/>
</dbReference>
<keyword evidence="5" id="KW-1185">Reference proteome</keyword>
<organism evidence="4 5">
    <name type="scientific">Cotesia congregata</name>
    <name type="common">Parasitoid wasp</name>
    <name type="synonym">Apanteles congregatus</name>
    <dbReference type="NCBI Taxonomy" id="51543"/>
    <lineage>
        <taxon>Eukaryota</taxon>
        <taxon>Metazoa</taxon>
        <taxon>Ecdysozoa</taxon>
        <taxon>Arthropoda</taxon>
        <taxon>Hexapoda</taxon>
        <taxon>Insecta</taxon>
        <taxon>Pterygota</taxon>
        <taxon>Neoptera</taxon>
        <taxon>Endopterygota</taxon>
        <taxon>Hymenoptera</taxon>
        <taxon>Apocrita</taxon>
        <taxon>Ichneumonoidea</taxon>
        <taxon>Braconidae</taxon>
        <taxon>Microgastrinae</taxon>
        <taxon>Cotesia</taxon>
    </lineage>
</organism>
<keyword evidence="4" id="KW-0418">Kinase</keyword>
<dbReference type="GO" id="GO:0016442">
    <property type="term" value="C:RISC complex"/>
    <property type="evidence" value="ECO:0007669"/>
    <property type="project" value="TreeGrafter"/>
</dbReference>
<protein>
    <submittedName>
        <fullName evidence="4">Similar to prkra-a: Interferon-inducible double-stranded RNA-dependent protein kinase activator A homolog A (Xenopus laevis)</fullName>
    </submittedName>
</protein>
<dbReference type="SUPFAM" id="SSF54768">
    <property type="entry name" value="dsRNA-binding domain-like"/>
    <property type="match status" value="2"/>
</dbReference>
<dbReference type="PROSITE" id="PS50137">
    <property type="entry name" value="DS_RBD"/>
    <property type="match status" value="2"/>
</dbReference>
<sequence length="357" mass="40101">MYFRMNNKIKTPVSILQEMMVKNGTVPHYELIYDGGGTHENTFTYQVSCQGLVATGTGRCKKDAKHLAANNMLETIAAENNYPALPPIPDDKSPVKLIPPPRISSDEPFVNAIGELQDVCAEVGLPDPIYETVGDQGPAHAKIFTIHCKIFTLIEEGTQTTKKHAKHLAARKMCDRVKNMIENTVNLQEIIKAELEEHNMDPDLNNEIVAVNNDDFFDFSKLSFYSKSSLGLKLSEFHTKLFISNDDITRETVISELAQFSEYYLNDETDNDDPDFYSYLKELKNVFNDAISPLNVSAVVYSFPMRCESSTDCTMTMVLNSVPELVECVVGKSEDKKLLQSLFVRITKTLTLLLSKC</sequence>
<proteinExistence type="predicted"/>
<evidence type="ECO:0000313" key="5">
    <source>
        <dbReference type="Proteomes" id="UP000786811"/>
    </source>
</evidence>
<dbReference type="PANTHER" id="PTHR46205">
    <property type="entry name" value="LOQUACIOUS, ISOFORM B"/>
    <property type="match status" value="1"/>
</dbReference>
<evidence type="ECO:0000256" key="1">
    <source>
        <dbReference type="ARBA" id="ARBA00022884"/>
    </source>
</evidence>
<accession>A0A8J2HFR7</accession>
<dbReference type="GO" id="GO:0016301">
    <property type="term" value="F:kinase activity"/>
    <property type="evidence" value="ECO:0007669"/>
    <property type="project" value="UniProtKB-KW"/>
</dbReference>
<dbReference type="Pfam" id="PF00035">
    <property type="entry name" value="dsrm"/>
    <property type="match status" value="2"/>
</dbReference>
<evidence type="ECO:0000259" key="3">
    <source>
        <dbReference type="PROSITE" id="PS50137"/>
    </source>
</evidence>
<comment type="caution">
    <text evidence="4">The sequence shown here is derived from an EMBL/GenBank/DDBJ whole genome shotgun (WGS) entry which is preliminary data.</text>
</comment>
<name>A0A8J2HFR7_COTCN</name>
<evidence type="ECO:0000313" key="4">
    <source>
        <dbReference type="EMBL" id="CAG5099435.1"/>
    </source>
</evidence>
<dbReference type="GO" id="GO:0030422">
    <property type="term" value="P:siRNA processing"/>
    <property type="evidence" value="ECO:0007669"/>
    <property type="project" value="TreeGrafter"/>
</dbReference>
<keyword evidence="1 2" id="KW-0694">RNA-binding</keyword>
<dbReference type="AlphaFoldDB" id="A0A8J2HFR7"/>
<dbReference type="EMBL" id="CAJNRD030001122">
    <property type="protein sequence ID" value="CAG5099435.1"/>
    <property type="molecule type" value="Genomic_DNA"/>
</dbReference>
<dbReference type="GO" id="GO:0035197">
    <property type="term" value="F:siRNA binding"/>
    <property type="evidence" value="ECO:0007669"/>
    <property type="project" value="TreeGrafter"/>
</dbReference>